<comment type="catalytic activity">
    <reaction evidence="8">
        <text>L-glutamate + ATP = L-glutamyl 5-phosphate + ADP</text>
        <dbReference type="Rhea" id="RHEA:14877"/>
        <dbReference type="ChEBI" id="CHEBI:29985"/>
        <dbReference type="ChEBI" id="CHEBI:30616"/>
        <dbReference type="ChEBI" id="CHEBI:58274"/>
        <dbReference type="ChEBI" id="CHEBI:456216"/>
        <dbReference type="EC" id="2.7.2.11"/>
    </reaction>
</comment>
<dbReference type="NCBIfam" id="TIGR01027">
    <property type="entry name" value="proB"/>
    <property type="match status" value="1"/>
</dbReference>
<dbReference type="EMBL" id="JACYTR010000004">
    <property type="protein sequence ID" value="MBD8524802.1"/>
    <property type="molecule type" value="Genomic_DNA"/>
</dbReference>
<keyword evidence="7 8" id="KW-0067">ATP-binding</keyword>
<dbReference type="FunFam" id="2.30.130.10:FF:000007">
    <property type="entry name" value="Glutamate 5-kinase"/>
    <property type="match status" value="1"/>
</dbReference>
<feature type="binding site" evidence="8">
    <location>
        <position position="52"/>
    </location>
    <ligand>
        <name>substrate</name>
    </ligand>
</feature>
<evidence type="ECO:0000256" key="2">
    <source>
        <dbReference type="ARBA" id="ARBA00022605"/>
    </source>
</evidence>
<dbReference type="SMART" id="SM00359">
    <property type="entry name" value="PUA"/>
    <property type="match status" value="1"/>
</dbReference>
<dbReference type="AlphaFoldDB" id="A0AAW3ZI44"/>
<dbReference type="InterPro" id="IPR019797">
    <property type="entry name" value="Glutamate_5-kinase_CS"/>
</dbReference>
<dbReference type="PIRSF" id="PIRSF000729">
    <property type="entry name" value="GK"/>
    <property type="match status" value="1"/>
</dbReference>
<dbReference type="PANTHER" id="PTHR43654">
    <property type="entry name" value="GLUTAMATE 5-KINASE"/>
    <property type="match status" value="1"/>
</dbReference>
<keyword evidence="1 8" id="KW-0963">Cytoplasm</keyword>
<evidence type="ECO:0000256" key="7">
    <source>
        <dbReference type="ARBA" id="ARBA00022840"/>
    </source>
</evidence>
<keyword evidence="5 8" id="KW-0547">Nucleotide-binding</keyword>
<dbReference type="InterPro" id="IPR011529">
    <property type="entry name" value="Glu_5kinase"/>
</dbReference>
<dbReference type="Proteomes" id="UP000613768">
    <property type="component" value="Unassembled WGS sequence"/>
</dbReference>
<dbReference type="InterPro" id="IPR001048">
    <property type="entry name" value="Asp/Glu/Uridylate_kinase"/>
</dbReference>
<dbReference type="GO" id="GO:0004349">
    <property type="term" value="F:glutamate 5-kinase activity"/>
    <property type="evidence" value="ECO:0007669"/>
    <property type="project" value="UniProtKB-UniRule"/>
</dbReference>
<feature type="binding site" evidence="8">
    <location>
        <position position="138"/>
    </location>
    <ligand>
        <name>substrate</name>
    </ligand>
</feature>
<dbReference type="EC" id="2.7.2.11" evidence="8"/>
<gene>
    <name evidence="8 10" type="primary">proB</name>
    <name evidence="10" type="ORF">IFO71_03515</name>
</gene>
<name>A0AAW3ZI44_9GAMM</name>
<dbReference type="InterPro" id="IPR002478">
    <property type="entry name" value="PUA"/>
</dbReference>
<dbReference type="GO" id="GO:0003723">
    <property type="term" value="F:RNA binding"/>
    <property type="evidence" value="ECO:0007669"/>
    <property type="project" value="InterPro"/>
</dbReference>
<dbReference type="InterPro" id="IPR015947">
    <property type="entry name" value="PUA-like_sf"/>
</dbReference>
<keyword evidence="2 8" id="KW-0028">Amino-acid biosynthesis</keyword>
<dbReference type="Gene3D" id="3.40.1160.10">
    <property type="entry name" value="Acetylglutamate kinase-like"/>
    <property type="match status" value="1"/>
</dbReference>
<dbReference type="RefSeq" id="WP_192028144.1">
    <property type="nucleotide sequence ID" value="NZ_JACYTR010000004.1"/>
</dbReference>
<keyword evidence="3 8" id="KW-0641">Proline biosynthesis</keyword>
<evidence type="ECO:0000256" key="5">
    <source>
        <dbReference type="ARBA" id="ARBA00022741"/>
    </source>
</evidence>
<evidence type="ECO:0000256" key="6">
    <source>
        <dbReference type="ARBA" id="ARBA00022777"/>
    </source>
</evidence>
<dbReference type="GO" id="GO:0005524">
    <property type="term" value="F:ATP binding"/>
    <property type="evidence" value="ECO:0007669"/>
    <property type="project" value="UniProtKB-KW"/>
</dbReference>
<dbReference type="GO" id="GO:0055129">
    <property type="term" value="P:L-proline biosynthetic process"/>
    <property type="evidence" value="ECO:0007669"/>
    <property type="project" value="UniProtKB-UniRule"/>
</dbReference>
<dbReference type="CDD" id="cd04242">
    <property type="entry name" value="AAK_G5K_ProB"/>
    <property type="match status" value="1"/>
</dbReference>
<accession>A0AAW3ZI44</accession>
<evidence type="ECO:0000259" key="9">
    <source>
        <dbReference type="SMART" id="SM00359"/>
    </source>
</evidence>
<comment type="similarity">
    <text evidence="8">Belongs to the glutamate 5-kinase family.</text>
</comment>
<evidence type="ECO:0000313" key="11">
    <source>
        <dbReference type="Proteomes" id="UP000613768"/>
    </source>
</evidence>
<feature type="binding site" evidence="8">
    <location>
        <position position="150"/>
    </location>
    <ligand>
        <name>substrate</name>
    </ligand>
</feature>
<dbReference type="InterPro" id="IPR041739">
    <property type="entry name" value="G5K_ProB"/>
</dbReference>
<reference evidence="10 11" key="1">
    <citation type="submission" date="2020-09" db="EMBL/GenBank/DDBJ databases">
        <title>Pseudoxanthomonas sp. CAU 1598 isolated from sand of Yaerae Beach.</title>
        <authorList>
            <person name="Kim W."/>
        </authorList>
    </citation>
    <scope>NUCLEOTIDE SEQUENCE [LARGE SCALE GENOMIC DNA]</scope>
    <source>
        <strain evidence="10 11">CAU 1598</strain>
    </source>
</reference>
<dbReference type="Pfam" id="PF01472">
    <property type="entry name" value="PUA"/>
    <property type="match status" value="1"/>
</dbReference>
<feature type="binding site" evidence="8">
    <location>
        <begin position="212"/>
        <end position="218"/>
    </location>
    <ligand>
        <name>ATP</name>
        <dbReference type="ChEBI" id="CHEBI:30616"/>
    </ligand>
</feature>
<dbReference type="PRINTS" id="PR00474">
    <property type="entry name" value="GLU5KINASE"/>
</dbReference>
<dbReference type="Pfam" id="PF00696">
    <property type="entry name" value="AA_kinase"/>
    <property type="match status" value="1"/>
</dbReference>
<dbReference type="GO" id="GO:0005829">
    <property type="term" value="C:cytosol"/>
    <property type="evidence" value="ECO:0007669"/>
    <property type="project" value="TreeGrafter"/>
</dbReference>
<dbReference type="FunFam" id="3.40.1160.10:FF:000018">
    <property type="entry name" value="Glutamate 5-kinase"/>
    <property type="match status" value="1"/>
</dbReference>
<comment type="caution">
    <text evidence="10">The sequence shown here is derived from an EMBL/GenBank/DDBJ whole genome shotgun (WGS) entry which is preliminary data.</text>
</comment>
<dbReference type="InterPro" id="IPR001057">
    <property type="entry name" value="Glu/AcGlu_kinase"/>
</dbReference>
<dbReference type="SUPFAM" id="SSF53633">
    <property type="entry name" value="Carbamate kinase-like"/>
    <property type="match status" value="1"/>
</dbReference>
<keyword evidence="11" id="KW-1185">Reference proteome</keyword>
<feature type="binding site" evidence="8">
    <location>
        <begin position="170"/>
        <end position="171"/>
    </location>
    <ligand>
        <name>ATP</name>
        <dbReference type="ChEBI" id="CHEBI:30616"/>
    </ligand>
</feature>
<dbReference type="PROSITE" id="PS50890">
    <property type="entry name" value="PUA"/>
    <property type="match status" value="1"/>
</dbReference>
<evidence type="ECO:0000256" key="1">
    <source>
        <dbReference type="ARBA" id="ARBA00022490"/>
    </source>
</evidence>
<dbReference type="CDD" id="cd21157">
    <property type="entry name" value="PUA_G5K"/>
    <property type="match status" value="1"/>
</dbReference>
<organism evidence="10 11">
    <name type="scientific">Pseudomarimonas arenosa</name>
    <dbReference type="NCBI Taxonomy" id="2774145"/>
    <lineage>
        <taxon>Bacteria</taxon>
        <taxon>Pseudomonadati</taxon>
        <taxon>Pseudomonadota</taxon>
        <taxon>Gammaproteobacteria</taxon>
        <taxon>Lysobacterales</taxon>
        <taxon>Lysobacteraceae</taxon>
        <taxon>Pseudomarimonas</taxon>
    </lineage>
</organism>
<dbReference type="InterPro" id="IPR005715">
    <property type="entry name" value="Glu_5kinase/COase_Synthase"/>
</dbReference>
<keyword evidence="6 8" id="KW-0418">Kinase</keyword>
<comment type="pathway">
    <text evidence="8">Amino-acid biosynthesis; L-proline biosynthesis; L-glutamate 5-semialdehyde from L-glutamate: step 1/2.</text>
</comment>
<comment type="function">
    <text evidence="8">Catalyzes the transfer of a phosphate group to glutamate to form L-glutamate 5-phosphate.</text>
</comment>
<dbReference type="InterPro" id="IPR036393">
    <property type="entry name" value="AceGlu_kinase-like_sf"/>
</dbReference>
<dbReference type="PANTHER" id="PTHR43654:SF1">
    <property type="entry name" value="ISOPENTENYL PHOSPHATE KINASE"/>
    <property type="match status" value="1"/>
</dbReference>
<dbReference type="HAMAP" id="MF_00456">
    <property type="entry name" value="ProB"/>
    <property type="match status" value="1"/>
</dbReference>
<feature type="domain" description="PUA" evidence="9">
    <location>
        <begin position="278"/>
        <end position="360"/>
    </location>
</feature>
<proteinExistence type="inferred from homology"/>
<protein>
    <recommendedName>
        <fullName evidence="8">Glutamate 5-kinase</fullName>
        <ecNumber evidence="8">2.7.2.11</ecNumber>
    </recommendedName>
    <alternativeName>
        <fullName evidence="8">Gamma-glutamyl kinase</fullName>
        <shortName evidence="8">GK</shortName>
    </alternativeName>
</protein>
<feature type="binding site" evidence="8">
    <location>
        <position position="12"/>
    </location>
    <ligand>
        <name>ATP</name>
        <dbReference type="ChEBI" id="CHEBI:30616"/>
    </ligand>
</feature>
<dbReference type="Gene3D" id="2.30.130.10">
    <property type="entry name" value="PUA domain"/>
    <property type="match status" value="1"/>
</dbReference>
<dbReference type="PROSITE" id="PS00902">
    <property type="entry name" value="GLUTAMATE_5_KINASE"/>
    <property type="match status" value="1"/>
</dbReference>
<evidence type="ECO:0000256" key="4">
    <source>
        <dbReference type="ARBA" id="ARBA00022679"/>
    </source>
</evidence>
<evidence type="ECO:0000256" key="8">
    <source>
        <dbReference type="HAMAP-Rule" id="MF_00456"/>
    </source>
</evidence>
<keyword evidence="4 8" id="KW-0808">Transferase</keyword>
<dbReference type="InterPro" id="IPR036974">
    <property type="entry name" value="PUA_sf"/>
</dbReference>
<dbReference type="SUPFAM" id="SSF88697">
    <property type="entry name" value="PUA domain-like"/>
    <property type="match status" value="1"/>
</dbReference>
<evidence type="ECO:0000256" key="3">
    <source>
        <dbReference type="ARBA" id="ARBA00022650"/>
    </source>
</evidence>
<comment type="subcellular location">
    <subcellularLocation>
        <location evidence="8">Cytoplasm</location>
    </subcellularLocation>
</comment>
<evidence type="ECO:0000313" key="10">
    <source>
        <dbReference type="EMBL" id="MBD8524802.1"/>
    </source>
</evidence>
<sequence length="368" mass="39995">MRIPHWRRLVLKIGSNLIAPGGQALSTRHVLEIARFVQHARTQEREVILVSSGAVAAGRASLHGRSDMPPPNVAGKQALAAVGQAELMRFWQRFFDFPVAQLLLTRDDFANRRRFLNARNTLRSLRAVGALPVINENDSVAVDELRVGDNDTLAAHAATLTESELMVLATDIDGVYDADPRSHPNARKLDEIDQVTEELLAMAGDAGSSVGTGGMRSKLIAARRAAEAGIGTLIIDGRDHRTLEALLDNECRGSWIHPAQQRRAARKHWMLHSLPTSGQIEIDAGAAEALKGRGASLLASGVIGIQGQFEVGDAVEIQHQGKALAKGIVQYRHAELARIRGRHSRDIAEILGDCPSESVIHRDDLVLM</sequence>